<keyword evidence="2" id="KW-0378">Hydrolase</keyword>
<protein>
    <submittedName>
        <fullName evidence="2">N-ethylammeline chlorohydrolase</fullName>
    </submittedName>
</protein>
<name>A0A2U9IME0_9CREN</name>
<sequence>MDEITINVRTALLDDELNIENSVHIEINNDGIIQHIGKGYTSNGKTLTFDNGILLPAYSNSHVHTADFSFPEFGIKNTIKELVGDPNSIKYQLFSEIEENKLLENIENFIKLSASFGVNTLLDFREQGLKGSILASKIKAIYKDRINYYILGRLEKTEINKNNLEILSKIADGYGISSISSYTIEELKMIRKYFDNKIIAIHVSETLKQNLQNDLEYAIEYLKPKIIVHGTNLSTDEILEAKEKNIYLVICPRSNLWFSSGIPKISEIVKDEYNKILIGTDNGAWINPNIMEDAELALLLSRLQDPLSNYSKEILKAITLNAREFGIKPIAEGEKAIFNIIEGENSGIFRAKDKYAAIIKRGKKILFTYEELSKMLK</sequence>
<organism evidence="2 3">
    <name type="scientific">Acidianus sulfidivorans JP7</name>
    <dbReference type="NCBI Taxonomy" id="619593"/>
    <lineage>
        <taxon>Archaea</taxon>
        <taxon>Thermoproteota</taxon>
        <taxon>Thermoprotei</taxon>
        <taxon>Sulfolobales</taxon>
        <taxon>Sulfolobaceae</taxon>
        <taxon>Acidianus</taxon>
    </lineage>
</organism>
<dbReference type="PANTHER" id="PTHR43794:SF5">
    <property type="entry name" value="CHLOROHYDROLASE FAMILY PROTEIN"/>
    <property type="match status" value="1"/>
</dbReference>
<dbReference type="SUPFAM" id="SSF51556">
    <property type="entry name" value="Metallo-dependent hydrolases"/>
    <property type="match status" value="1"/>
</dbReference>
<dbReference type="InterPro" id="IPR006680">
    <property type="entry name" value="Amidohydro-rel"/>
</dbReference>
<keyword evidence="3" id="KW-1185">Reference proteome</keyword>
<proteinExistence type="predicted"/>
<reference evidence="2 3" key="1">
    <citation type="submission" date="2018-05" db="EMBL/GenBank/DDBJ databases">
        <title>Complete Genome Sequences of Extremely Thermoacidophilic, Metal-Mobilizing Type-Strain Members of the Archaeal Family Sulfolobaceae: Acidianus brierleyi DSM-1651T, Acidianus sulfidivorans DSM-18786T, Metallosphaera hakonensis DSM-7519T, and Metallosphaera prunae DSM-10039T.</title>
        <authorList>
            <person name="Counts J.A."/>
            <person name="Kelly R.M."/>
        </authorList>
    </citation>
    <scope>NUCLEOTIDE SEQUENCE [LARGE SCALE GENOMIC DNA]</scope>
    <source>
        <strain evidence="2 3">JP7</strain>
    </source>
</reference>
<accession>A0A2U9IME0</accession>
<dbReference type="Pfam" id="PF01979">
    <property type="entry name" value="Amidohydro_1"/>
    <property type="match status" value="1"/>
</dbReference>
<dbReference type="EMBL" id="CP029288">
    <property type="protein sequence ID" value="AWR97183.1"/>
    <property type="molecule type" value="Genomic_DNA"/>
</dbReference>
<feature type="domain" description="Amidohydrolase-related" evidence="1">
    <location>
        <begin position="53"/>
        <end position="345"/>
    </location>
</feature>
<dbReference type="AlphaFoldDB" id="A0A2U9IME0"/>
<dbReference type="Proteomes" id="UP000248410">
    <property type="component" value="Chromosome"/>
</dbReference>
<gene>
    <name evidence="2" type="ORF">DFR86_06140</name>
</gene>
<dbReference type="KEGG" id="asul:DFR86_06140"/>
<dbReference type="InterPro" id="IPR050287">
    <property type="entry name" value="MTA/SAH_deaminase"/>
</dbReference>
<dbReference type="OrthoDB" id="42910at2157"/>
<evidence type="ECO:0000313" key="2">
    <source>
        <dbReference type="EMBL" id="AWR97183.1"/>
    </source>
</evidence>
<dbReference type="RefSeq" id="WP_110380073.1">
    <property type="nucleotide sequence ID" value="NZ_CP029288.2"/>
</dbReference>
<dbReference type="InterPro" id="IPR032466">
    <property type="entry name" value="Metal_Hydrolase"/>
</dbReference>
<dbReference type="Gene3D" id="3.20.20.140">
    <property type="entry name" value="Metal-dependent hydrolases"/>
    <property type="match status" value="1"/>
</dbReference>
<dbReference type="GeneID" id="36837531"/>
<evidence type="ECO:0000259" key="1">
    <source>
        <dbReference type="Pfam" id="PF01979"/>
    </source>
</evidence>
<dbReference type="PANTHER" id="PTHR43794">
    <property type="entry name" value="AMINOHYDROLASE SSNA-RELATED"/>
    <property type="match status" value="1"/>
</dbReference>
<evidence type="ECO:0000313" key="3">
    <source>
        <dbReference type="Proteomes" id="UP000248410"/>
    </source>
</evidence>
<dbReference type="GO" id="GO:0016787">
    <property type="term" value="F:hydrolase activity"/>
    <property type="evidence" value="ECO:0007669"/>
    <property type="project" value="UniProtKB-KW"/>
</dbReference>